<evidence type="ECO:0000256" key="2">
    <source>
        <dbReference type="SAM" id="Phobius"/>
    </source>
</evidence>
<dbReference type="Pfam" id="PF20151">
    <property type="entry name" value="DUF6533"/>
    <property type="match status" value="1"/>
</dbReference>
<dbReference type="OrthoDB" id="2745993at2759"/>
<feature type="transmembrane region" description="Helical" evidence="2">
    <location>
        <begin position="185"/>
        <end position="207"/>
    </location>
</feature>
<feature type="domain" description="DUF6533" evidence="3">
    <location>
        <begin position="27"/>
        <end position="72"/>
    </location>
</feature>
<dbReference type="EMBL" id="KZ857395">
    <property type="protein sequence ID" value="RDX51340.1"/>
    <property type="molecule type" value="Genomic_DNA"/>
</dbReference>
<protein>
    <recommendedName>
        <fullName evidence="3">DUF6533 domain-containing protein</fullName>
    </recommendedName>
</protein>
<keyword evidence="2" id="KW-0472">Membrane</keyword>
<evidence type="ECO:0000313" key="5">
    <source>
        <dbReference type="Proteomes" id="UP000256964"/>
    </source>
</evidence>
<proteinExistence type="predicted"/>
<feature type="transmembrane region" description="Helical" evidence="2">
    <location>
        <begin position="127"/>
        <end position="146"/>
    </location>
</feature>
<name>A0A371DFM1_9APHY</name>
<keyword evidence="2" id="KW-1133">Transmembrane helix</keyword>
<keyword evidence="2" id="KW-0812">Transmembrane</keyword>
<keyword evidence="5" id="KW-1185">Reference proteome</keyword>
<organism evidence="4 5">
    <name type="scientific">Lentinus brumalis</name>
    <dbReference type="NCBI Taxonomy" id="2498619"/>
    <lineage>
        <taxon>Eukaryota</taxon>
        <taxon>Fungi</taxon>
        <taxon>Dikarya</taxon>
        <taxon>Basidiomycota</taxon>
        <taxon>Agaricomycotina</taxon>
        <taxon>Agaricomycetes</taxon>
        <taxon>Polyporales</taxon>
        <taxon>Polyporaceae</taxon>
        <taxon>Lentinus</taxon>
    </lineage>
</organism>
<sequence>MSSDDDTADFIAEFDALYIAGVCSIAVSALRNKVIVMYEYCITIGKEVRLFWGKKITGAAVLFFVNRYLVLFYNIDILANSNILVSDASASELESGSCARLVQSNRALQIAQYVPWAVRAFALSRNWFLSILAFALSMVSVVVNLVDYAFGVSGETDGALLSCITVEGITLDLAKKCRVPVTGNLLITILSRTCLISADIILIGITWSRLSRRGLRHVESTNLFTEVLLRDGTLYFITLLTMNSLHLTLSLLAIAGVPLQAVSVIPLFTEPLTANLISRFLLHLQSVNKNVTGEDFEEGSGDHAGSLVFQRVVGSIRSSIDPTASFGEDEDESDGTVEDRGTCTSDYELSSPSALPDSEEAKDTGDDVVETVARLPKLDSDGIQTEMA</sequence>
<dbReference type="InterPro" id="IPR045340">
    <property type="entry name" value="DUF6533"/>
</dbReference>
<feature type="region of interest" description="Disordered" evidence="1">
    <location>
        <begin position="320"/>
        <end position="367"/>
    </location>
</feature>
<evidence type="ECO:0000313" key="4">
    <source>
        <dbReference type="EMBL" id="RDX51340.1"/>
    </source>
</evidence>
<evidence type="ECO:0000259" key="3">
    <source>
        <dbReference type="Pfam" id="PF20151"/>
    </source>
</evidence>
<dbReference type="AlphaFoldDB" id="A0A371DFM1"/>
<evidence type="ECO:0000256" key="1">
    <source>
        <dbReference type="SAM" id="MobiDB-lite"/>
    </source>
</evidence>
<reference evidence="4 5" key="1">
    <citation type="journal article" date="2018" name="Biotechnol. Biofuels">
        <title>Integrative visual omics of the white-rot fungus Polyporus brumalis exposes the biotechnological potential of its oxidative enzymes for delignifying raw plant biomass.</title>
        <authorList>
            <person name="Miyauchi S."/>
            <person name="Rancon A."/>
            <person name="Drula E."/>
            <person name="Hage H."/>
            <person name="Chaduli D."/>
            <person name="Favel A."/>
            <person name="Grisel S."/>
            <person name="Henrissat B."/>
            <person name="Herpoel-Gimbert I."/>
            <person name="Ruiz-Duenas F.J."/>
            <person name="Chevret D."/>
            <person name="Hainaut M."/>
            <person name="Lin J."/>
            <person name="Wang M."/>
            <person name="Pangilinan J."/>
            <person name="Lipzen A."/>
            <person name="Lesage-Meessen L."/>
            <person name="Navarro D."/>
            <person name="Riley R."/>
            <person name="Grigoriev I.V."/>
            <person name="Zhou S."/>
            <person name="Raouche S."/>
            <person name="Rosso M.N."/>
        </authorList>
    </citation>
    <scope>NUCLEOTIDE SEQUENCE [LARGE SCALE GENOMIC DNA]</scope>
    <source>
        <strain evidence="4 5">BRFM 1820</strain>
    </source>
</reference>
<feature type="compositionally biased region" description="Acidic residues" evidence="1">
    <location>
        <begin position="327"/>
        <end position="336"/>
    </location>
</feature>
<feature type="compositionally biased region" description="Polar residues" evidence="1">
    <location>
        <begin position="342"/>
        <end position="353"/>
    </location>
</feature>
<gene>
    <name evidence="4" type="ORF">OH76DRAFT_1506285</name>
</gene>
<dbReference type="Proteomes" id="UP000256964">
    <property type="component" value="Unassembled WGS sequence"/>
</dbReference>
<accession>A0A371DFM1</accession>